<evidence type="ECO:0000313" key="2">
    <source>
        <dbReference type="Proteomes" id="UP000290218"/>
    </source>
</evidence>
<dbReference type="EMBL" id="SDHX01000001">
    <property type="protein sequence ID" value="RXK56304.1"/>
    <property type="molecule type" value="Genomic_DNA"/>
</dbReference>
<dbReference type="Pfam" id="PF07963">
    <property type="entry name" value="N_methyl"/>
    <property type="match status" value="1"/>
</dbReference>
<gene>
    <name evidence="1" type="ORF">ESB00_10655</name>
</gene>
<dbReference type="AlphaFoldDB" id="A0A4Q1CB64"/>
<organism evidence="1 2">
    <name type="scientific">Oleiharenicola lentus</name>
    <dbReference type="NCBI Taxonomy" id="2508720"/>
    <lineage>
        <taxon>Bacteria</taxon>
        <taxon>Pseudomonadati</taxon>
        <taxon>Verrucomicrobiota</taxon>
        <taxon>Opitutia</taxon>
        <taxon>Opitutales</taxon>
        <taxon>Opitutaceae</taxon>
        <taxon>Oleiharenicola</taxon>
    </lineage>
</organism>
<dbReference type="Gene3D" id="3.30.700.10">
    <property type="entry name" value="Glycoprotein, Type 4 Pilin"/>
    <property type="match status" value="1"/>
</dbReference>
<dbReference type="PANTHER" id="PTHR30093:SF2">
    <property type="entry name" value="TYPE II SECRETION SYSTEM PROTEIN H"/>
    <property type="match status" value="1"/>
</dbReference>
<proteinExistence type="predicted"/>
<dbReference type="PANTHER" id="PTHR30093">
    <property type="entry name" value="GENERAL SECRETION PATHWAY PROTEIN G"/>
    <property type="match status" value="1"/>
</dbReference>
<dbReference type="Proteomes" id="UP000290218">
    <property type="component" value="Unassembled WGS sequence"/>
</dbReference>
<keyword evidence="2" id="KW-1185">Reference proteome</keyword>
<dbReference type="RefSeq" id="WP_129047671.1">
    <property type="nucleotide sequence ID" value="NZ_SDHX01000001.1"/>
</dbReference>
<dbReference type="SUPFAM" id="SSF54523">
    <property type="entry name" value="Pili subunits"/>
    <property type="match status" value="1"/>
</dbReference>
<dbReference type="InterPro" id="IPR012902">
    <property type="entry name" value="N_methyl_site"/>
</dbReference>
<evidence type="ECO:0000313" key="1">
    <source>
        <dbReference type="EMBL" id="RXK56304.1"/>
    </source>
</evidence>
<dbReference type="OrthoDB" id="193807at2"/>
<sequence length="202" mass="21228">MRTRGHAAFTLLELLAVIALIGLLAALIFPAFGAARRSAGKAKTKVQFAQWTAAIESFRAEYGYYPAFDASGLVNGGVTPTDHLFHDLLAARKRDGSALAPTDAAAQQNRKLLALHLFGEGELDAAGLVRDAFENTALAVLTDRDLDGVIKEGTDFTTLPAVGGLTPGAADFPPTGIRAGVIFYAPVPGDTAANPGFIFSWK</sequence>
<dbReference type="InterPro" id="IPR045584">
    <property type="entry name" value="Pilin-like"/>
</dbReference>
<protein>
    <submittedName>
        <fullName evidence="1">Type II secretion system protein</fullName>
    </submittedName>
</protein>
<name>A0A4Q1CB64_9BACT</name>
<comment type="caution">
    <text evidence="1">The sequence shown here is derived from an EMBL/GenBank/DDBJ whole genome shotgun (WGS) entry which is preliminary data.</text>
</comment>
<accession>A0A4Q1CB64</accession>
<reference evidence="1 2" key="1">
    <citation type="submission" date="2019-01" db="EMBL/GenBank/DDBJ databases">
        <title>Lacunisphaera sp. strain TWA-58.</title>
        <authorList>
            <person name="Chen W.-M."/>
        </authorList>
    </citation>
    <scope>NUCLEOTIDE SEQUENCE [LARGE SCALE GENOMIC DNA]</scope>
    <source>
        <strain evidence="1 2">TWA-58</strain>
    </source>
</reference>
<dbReference type="NCBIfam" id="TIGR02532">
    <property type="entry name" value="IV_pilin_GFxxxE"/>
    <property type="match status" value="1"/>
</dbReference>